<protein>
    <submittedName>
        <fullName evidence="1">Uncharacterized protein</fullName>
    </submittedName>
</protein>
<name>A0ABW3P6W2_9SPHN</name>
<keyword evidence="2" id="KW-1185">Reference proteome</keyword>
<evidence type="ECO:0000313" key="2">
    <source>
        <dbReference type="Proteomes" id="UP001597203"/>
    </source>
</evidence>
<organism evidence="1 2">
    <name type="scientific">Sphingobium olei</name>
    <dbReference type="NCBI Taxonomy" id="420955"/>
    <lineage>
        <taxon>Bacteria</taxon>
        <taxon>Pseudomonadati</taxon>
        <taxon>Pseudomonadota</taxon>
        <taxon>Alphaproteobacteria</taxon>
        <taxon>Sphingomonadales</taxon>
        <taxon>Sphingomonadaceae</taxon>
        <taxon>Sphingobium</taxon>
    </lineage>
</organism>
<evidence type="ECO:0000313" key="1">
    <source>
        <dbReference type="EMBL" id="MFD1107487.1"/>
    </source>
</evidence>
<dbReference type="RefSeq" id="WP_380915082.1">
    <property type="nucleotide sequence ID" value="NZ_JBHTLS010000135.1"/>
</dbReference>
<reference evidence="2" key="1">
    <citation type="journal article" date="2019" name="Int. J. Syst. Evol. Microbiol.">
        <title>The Global Catalogue of Microorganisms (GCM) 10K type strain sequencing project: providing services to taxonomists for standard genome sequencing and annotation.</title>
        <authorList>
            <consortium name="The Broad Institute Genomics Platform"/>
            <consortium name="The Broad Institute Genome Sequencing Center for Infectious Disease"/>
            <person name="Wu L."/>
            <person name="Ma J."/>
        </authorList>
    </citation>
    <scope>NUCLEOTIDE SEQUENCE [LARGE SCALE GENOMIC DNA]</scope>
    <source>
        <strain evidence="2">CCUG 54329</strain>
    </source>
</reference>
<accession>A0ABW3P6W2</accession>
<dbReference type="Proteomes" id="UP001597203">
    <property type="component" value="Unassembled WGS sequence"/>
</dbReference>
<comment type="caution">
    <text evidence="1">The sequence shown here is derived from an EMBL/GenBank/DDBJ whole genome shotgun (WGS) entry which is preliminary data.</text>
</comment>
<dbReference type="EMBL" id="JBHTLS010000135">
    <property type="protein sequence ID" value="MFD1107487.1"/>
    <property type="molecule type" value="Genomic_DNA"/>
</dbReference>
<proteinExistence type="predicted"/>
<gene>
    <name evidence="1" type="ORF">ACFQ24_21675</name>
</gene>
<sequence length="60" mass="6662">MRIRTMLEDRAARRRAEIAEALRAEGIEATVEGEAVRARAAGLIARWMRDLALREAGRGA</sequence>